<dbReference type="GO" id="GO:0010185">
    <property type="term" value="P:regulation of cellular defense response"/>
    <property type="evidence" value="ECO:0007669"/>
    <property type="project" value="UniProtKB-ARBA"/>
</dbReference>
<dbReference type="AlphaFoldDB" id="A0A3Q3XM84"/>
<dbReference type="GO" id="GO:0001868">
    <property type="term" value="P:regulation of complement activation, lectin pathway"/>
    <property type="evidence" value="ECO:0007669"/>
    <property type="project" value="UniProtKB-ARBA"/>
</dbReference>
<dbReference type="GO" id="GO:0046872">
    <property type="term" value="F:metal ion binding"/>
    <property type="evidence" value="ECO:0007669"/>
    <property type="project" value="UniProtKB-KW"/>
</dbReference>
<keyword evidence="4" id="KW-0479">Metal-binding</keyword>
<keyword evidence="7" id="KW-1015">Disulfide bond</keyword>
<dbReference type="PANTHER" id="PTHR45713">
    <property type="entry name" value="FTP DOMAIN-CONTAINING PROTEIN"/>
    <property type="match status" value="1"/>
</dbReference>
<dbReference type="Proteomes" id="UP000261620">
    <property type="component" value="Unplaced"/>
</dbReference>
<dbReference type="STRING" id="94237.ENSMMOP00000028434"/>
<dbReference type="GO" id="GO:0042806">
    <property type="term" value="F:fucose binding"/>
    <property type="evidence" value="ECO:0007669"/>
    <property type="project" value="UniProtKB-ARBA"/>
</dbReference>
<evidence type="ECO:0000256" key="2">
    <source>
        <dbReference type="ARBA" id="ARBA00010147"/>
    </source>
</evidence>
<accession>A0A3Q3XM84</accession>
<keyword evidence="6" id="KW-0106">Calcium</keyword>
<keyword evidence="5" id="KW-0430">Lectin</keyword>
<evidence type="ECO:0000256" key="5">
    <source>
        <dbReference type="ARBA" id="ARBA00022734"/>
    </source>
</evidence>
<name>A0A3Q3XM84_MOLML</name>
<proteinExistence type="inferred from homology"/>
<dbReference type="InterPro" id="IPR051941">
    <property type="entry name" value="BG_Antigen-Binding_Lectin"/>
</dbReference>
<dbReference type="InterPro" id="IPR008979">
    <property type="entry name" value="Galactose-bd-like_sf"/>
</dbReference>
<feature type="domain" description="Fucolectin tachylectin-4 pentraxin-1" evidence="8">
    <location>
        <begin position="39"/>
        <end position="147"/>
    </location>
</feature>
<sequence length="161" mass="18085">MDFCTLLYVMIKILLQIVKINIFYPTCDSFSFLVLAYPLPNMALDRKTAQSTNAPAMLNLMAMSSKAVSGCRSSTFYYECCTRTLPLQSDPWWSVDLSRVYKVSAATLTFHCAEMKGRYVHVIISGNAKTLALCEVEVYAHHEGAVYICICCCCNSFYSSM</sequence>
<comment type="similarity">
    <text evidence="2">Belongs to the fucolectin family.</text>
</comment>
<evidence type="ECO:0000256" key="3">
    <source>
        <dbReference type="ARBA" id="ARBA00011233"/>
    </source>
</evidence>
<organism evidence="9 10">
    <name type="scientific">Mola mola</name>
    <name type="common">Ocean sunfish</name>
    <name type="synonym">Tetraodon mola</name>
    <dbReference type="NCBI Taxonomy" id="94237"/>
    <lineage>
        <taxon>Eukaryota</taxon>
        <taxon>Metazoa</taxon>
        <taxon>Chordata</taxon>
        <taxon>Craniata</taxon>
        <taxon>Vertebrata</taxon>
        <taxon>Euteleostomi</taxon>
        <taxon>Actinopterygii</taxon>
        <taxon>Neopterygii</taxon>
        <taxon>Teleostei</taxon>
        <taxon>Neoteleostei</taxon>
        <taxon>Acanthomorphata</taxon>
        <taxon>Eupercaria</taxon>
        <taxon>Tetraodontiformes</taxon>
        <taxon>Molidae</taxon>
        <taxon>Mola</taxon>
    </lineage>
</organism>
<evidence type="ECO:0000313" key="10">
    <source>
        <dbReference type="Proteomes" id="UP000261620"/>
    </source>
</evidence>
<reference evidence="9" key="1">
    <citation type="submission" date="2025-08" db="UniProtKB">
        <authorList>
            <consortium name="Ensembl"/>
        </authorList>
    </citation>
    <scope>IDENTIFICATION</scope>
</reference>
<dbReference type="Ensembl" id="ENSMMOT00000028914.1">
    <property type="protein sequence ID" value="ENSMMOP00000028434.1"/>
    <property type="gene ID" value="ENSMMOG00000021474.1"/>
</dbReference>
<evidence type="ECO:0000313" key="9">
    <source>
        <dbReference type="Ensembl" id="ENSMMOP00000028434.1"/>
    </source>
</evidence>
<dbReference type="SUPFAM" id="SSF49785">
    <property type="entry name" value="Galactose-binding domain-like"/>
    <property type="match status" value="1"/>
</dbReference>
<evidence type="ECO:0000259" key="8">
    <source>
        <dbReference type="SMART" id="SM00607"/>
    </source>
</evidence>
<dbReference type="SMART" id="SM00607">
    <property type="entry name" value="FTP"/>
    <property type="match status" value="1"/>
</dbReference>
<evidence type="ECO:0000256" key="6">
    <source>
        <dbReference type="ARBA" id="ARBA00022837"/>
    </source>
</evidence>
<comment type="subunit">
    <text evidence="3">Homotrimer.</text>
</comment>
<keyword evidence="10" id="KW-1185">Reference proteome</keyword>
<evidence type="ECO:0000256" key="4">
    <source>
        <dbReference type="ARBA" id="ARBA00022723"/>
    </source>
</evidence>
<dbReference type="PANTHER" id="PTHR45713:SF6">
    <property type="entry name" value="F5_8 TYPE C DOMAIN-CONTAINING PROTEIN"/>
    <property type="match status" value="1"/>
</dbReference>
<reference evidence="9" key="2">
    <citation type="submission" date="2025-09" db="UniProtKB">
        <authorList>
            <consortium name="Ensembl"/>
        </authorList>
    </citation>
    <scope>IDENTIFICATION</scope>
</reference>
<dbReference type="Gene3D" id="2.60.120.260">
    <property type="entry name" value="Galactose-binding domain-like"/>
    <property type="match status" value="2"/>
</dbReference>
<protein>
    <recommendedName>
        <fullName evidence="8">Fucolectin tachylectin-4 pentraxin-1 domain-containing protein</fullName>
    </recommendedName>
</protein>
<dbReference type="InterPro" id="IPR006585">
    <property type="entry name" value="FTP1"/>
</dbReference>
<comment type="function">
    <text evidence="1">Acts as a defensive agent. Recognizes blood group fucosylated oligosaccharides including A, B, H and Lewis B-type antigens. Does not recognize Lewis A antigen and has low affinity for monovalent haptens.</text>
</comment>
<evidence type="ECO:0000256" key="1">
    <source>
        <dbReference type="ARBA" id="ARBA00002219"/>
    </source>
</evidence>
<evidence type="ECO:0000256" key="7">
    <source>
        <dbReference type="ARBA" id="ARBA00023157"/>
    </source>
</evidence>